<protein>
    <submittedName>
        <fullName evidence="2">Uncharacterized protein</fullName>
    </submittedName>
</protein>
<gene>
    <name evidence="2" type="ORF">NITINOP_3016</name>
</gene>
<evidence type="ECO:0000313" key="2">
    <source>
        <dbReference type="EMBL" id="CUQ67988.1"/>
    </source>
</evidence>
<evidence type="ECO:0000313" key="3">
    <source>
        <dbReference type="Proteomes" id="UP000066284"/>
    </source>
</evidence>
<name>A0A0S4L056_9BACT</name>
<feature type="region of interest" description="Disordered" evidence="1">
    <location>
        <begin position="1"/>
        <end position="29"/>
    </location>
</feature>
<keyword evidence="3" id="KW-1185">Reference proteome</keyword>
<accession>A0A0S4L056</accession>
<reference evidence="3" key="1">
    <citation type="submission" date="2015-09" db="EMBL/GenBank/DDBJ databases">
        <authorList>
            <person name="Daims H."/>
        </authorList>
    </citation>
    <scope>NUCLEOTIDE SEQUENCE [LARGE SCALE GENOMIC DNA]</scope>
</reference>
<feature type="compositionally biased region" description="Basic residues" evidence="1">
    <location>
        <begin position="1"/>
        <end position="11"/>
    </location>
</feature>
<dbReference type="AlphaFoldDB" id="A0A0S4L056"/>
<dbReference type="EMBL" id="LN885086">
    <property type="protein sequence ID" value="CUQ67988.1"/>
    <property type="molecule type" value="Genomic_DNA"/>
</dbReference>
<dbReference type="KEGG" id="nio:NITINOP_3016"/>
<evidence type="ECO:0000256" key="1">
    <source>
        <dbReference type="SAM" id="MobiDB-lite"/>
    </source>
</evidence>
<organism evidence="2 3">
    <name type="scientific">Candidatus Nitrospira inopinata</name>
    <dbReference type="NCBI Taxonomy" id="1715989"/>
    <lineage>
        <taxon>Bacteria</taxon>
        <taxon>Pseudomonadati</taxon>
        <taxon>Nitrospirota</taxon>
        <taxon>Nitrospiria</taxon>
        <taxon>Nitrospirales</taxon>
        <taxon>Nitrospiraceae</taxon>
        <taxon>Nitrospira</taxon>
    </lineage>
</organism>
<dbReference type="STRING" id="1715989.NITINOP_3016"/>
<dbReference type="Proteomes" id="UP000066284">
    <property type="component" value="Chromosome 1"/>
</dbReference>
<sequence length="112" mass="12513">MDFRGLGRRRDRPSSLSVLRGRDSRGRMVPGIERTGRAESSVIETEAQIRVLTLNRLSDCNIRARDAAPPCHAVVSLFSHNVIDAEPCPARATGLFVERRTVVSPKFRESRV</sequence>
<proteinExistence type="predicted"/>